<proteinExistence type="predicted"/>
<evidence type="ECO:0000313" key="1">
    <source>
        <dbReference type="EMBL" id="CAF4477200.1"/>
    </source>
</evidence>
<comment type="caution">
    <text evidence="1">The sequence shown here is derived from an EMBL/GenBank/DDBJ whole genome shotgun (WGS) entry which is preliminary data.</text>
</comment>
<dbReference type="Proteomes" id="UP000676336">
    <property type="component" value="Unassembled WGS sequence"/>
</dbReference>
<evidence type="ECO:0000313" key="2">
    <source>
        <dbReference type="Proteomes" id="UP000676336"/>
    </source>
</evidence>
<sequence>TNVYAGKLASDSCTQYILIKPDTTQKCVPATNLSKTSSSTTFSRQSTSDFCVNTLMDRDPVTAHVQQQNTTVDIDFIIKKDDF</sequence>
<accession>A0A8S2X6M0</accession>
<dbReference type="EMBL" id="CAJOBI010075691">
    <property type="protein sequence ID" value="CAF4477200.1"/>
    <property type="molecule type" value="Genomic_DNA"/>
</dbReference>
<feature type="non-terminal residue" evidence="1">
    <location>
        <position position="1"/>
    </location>
</feature>
<gene>
    <name evidence="1" type="ORF">SMN809_LOCUS33872</name>
</gene>
<feature type="non-terminal residue" evidence="1">
    <location>
        <position position="83"/>
    </location>
</feature>
<name>A0A8S2X6M0_9BILA</name>
<organism evidence="1 2">
    <name type="scientific">Rotaria magnacalcarata</name>
    <dbReference type="NCBI Taxonomy" id="392030"/>
    <lineage>
        <taxon>Eukaryota</taxon>
        <taxon>Metazoa</taxon>
        <taxon>Spiralia</taxon>
        <taxon>Gnathifera</taxon>
        <taxon>Rotifera</taxon>
        <taxon>Eurotatoria</taxon>
        <taxon>Bdelloidea</taxon>
        <taxon>Philodinida</taxon>
        <taxon>Philodinidae</taxon>
        <taxon>Rotaria</taxon>
    </lineage>
</organism>
<dbReference type="AlphaFoldDB" id="A0A8S2X6M0"/>
<protein>
    <submittedName>
        <fullName evidence="1">Uncharacterized protein</fullName>
    </submittedName>
</protein>
<reference evidence="1" key="1">
    <citation type="submission" date="2021-02" db="EMBL/GenBank/DDBJ databases">
        <authorList>
            <person name="Nowell W R."/>
        </authorList>
    </citation>
    <scope>NUCLEOTIDE SEQUENCE</scope>
</reference>